<accession>A0A521CZQ4</accession>
<proteinExistence type="inferred from homology"/>
<evidence type="ECO:0000256" key="1">
    <source>
        <dbReference type="ARBA" id="ARBA00010364"/>
    </source>
</evidence>
<protein>
    <submittedName>
        <fullName evidence="2">Uncharacterized protein</fullName>
    </submittedName>
</protein>
<evidence type="ECO:0000313" key="2">
    <source>
        <dbReference type="EMBL" id="SMO64888.1"/>
    </source>
</evidence>
<dbReference type="Pfam" id="PF02594">
    <property type="entry name" value="DUF167"/>
    <property type="match status" value="1"/>
</dbReference>
<organism evidence="2 3">
    <name type="scientific">Ruegeria faecimaris</name>
    <dbReference type="NCBI Taxonomy" id="686389"/>
    <lineage>
        <taxon>Bacteria</taxon>
        <taxon>Pseudomonadati</taxon>
        <taxon>Pseudomonadota</taxon>
        <taxon>Alphaproteobacteria</taxon>
        <taxon>Rhodobacterales</taxon>
        <taxon>Roseobacteraceae</taxon>
        <taxon>Ruegeria</taxon>
    </lineage>
</organism>
<sequence>MGKPKLRNLPDLSDRVAPNAEIAVRVTPKAAADRILVQDGTIRIYITAPPENGRANDATREILAVALGVAPSALILKRGQTSREKVFVCQA</sequence>
<dbReference type="GO" id="GO:0005737">
    <property type="term" value="C:cytoplasm"/>
    <property type="evidence" value="ECO:0007669"/>
    <property type="project" value="TreeGrafter"/>
</dbReference>
<gene>
    <name evidence="2" type="ORF">SAMN06265380_10478</name>
</gene>
<dbReference type="PANTHER" id="PTHR13420:SF7">
    <property type="entry name" value="UPF0235 PROTEIN C15ORF40"/>
    <property type="match status" value="1"/>
</dbReference>
<dbReference type="InterPro" id="IPR036591">
    <property type="entry name" value="YggU-like_sf"/>
</dbReference>
<reference evidence="2 3" key="1">
    <citation type="submission" date="2017-05" db="EMBL/GenBank/DDBJ databases">
        <authorList>
            <person name="Varghese N."/>
            <person name="Submissions S."/>
        </authorList>
    </citation>
    <scope>NUCLEOTIDE SEQUENCE [LARGE SCALE GENOMIC DNA]</scope>
    <source>
        <strain evidence="2 3">DSM 28009</strain>
    </source>
</reference>
<dbReference type="SMART" id="SM01152">
    <property type="entry name" value="DUF167"/>
    <property type="match status" value="1"/>
</dbReference>
<dbReference type="NCBIfam" id="TIGR00251">
    <property type="entry name" value="DUF167 family protein"/>
    <property type="match status" value="1"/>
</dbReference>
<evidence type="ECO:0000313" key="3">
    <source>
        <dbReference type="Proteomes" id="UP000319555"/>
    </source>
</evidence>
<dbReference type="EMBL" id="FXTE01000004">
    <property type="protein sequence ID" value="SMO64888.1"/>
    <property type="molecule type" value="Genomic_DNA"/>
</dbReference>
<name>A0A521CZQ4_9RHOB</name>
<dbReference type="AlphaFoldDB" id="A0A521CZQ4"/>
<keyword evidence="3" id="KW-1185">Reference proteome</keyword>
<dbReference type="Proteomes" id="UP000319555">
    <property type="component" value="Unassembled WGS sequence"/>
</dbReference>
<dbReference type="OrthoDB" id="3176309at2"/>
<dbReference type="InterPro" id="IPR003746">
    <property type="entry name" value="DUF167"/>
</dbReference>
<dbReference type="PANTHER" id="PTHR13420">
    <property type="entry name" value="UPF0235 PROTEIN C15ORF40"/>
    <property type="match status" value="1"/>
</dbReference>
<dbReference type="SUPFAM" id="SSF69786">
    <property type="entry name" value="YggU-like"/>
    <property type="match status" value="1"/>
</dbReference>
<comment type="similarity">
    <text evidence="1">Belongs to the UPF0235 family.</text>
</comment>
<dbReference type="Gene3D" id="3.30.1200.10">
    <property type="entry name" value="YggU-like"/>
    <property type="match status" value="1"/>
</dbReference>
<dbReference type="RefSeq" id="WP_142636602.1">
    <property type="nucleotide sequence ID" value="NZ_FXTE01000004.1"/>
</dbReference>